<accession>A0A8J3IZ67</accession>
<dbReference type="Proteomes" id="UP000597444">
    <property type="component" value="Unassembled WGS sequence"/>
</dbReference>
<organism evidence="1 2">
    <name type="scientific">Reticulibacter mediterranei</name>
    <dbReference type="NCBI Taxonomy" id="2778369"/>
    <lineage>
        <taxon>Bacteria</taxon>
        <taxon>Bacillati</taxon>
        <taxon>Chloroflexota</taxon>
        <taxon>Ktedonobacteria</taxon>
        <taxon>Ktedonobacterales</taxon>
        <taxon>Reticulibacteraceae</taxon>
        <taxon>Reticulibacter</taxon>
    </lineage>
</organism>
<evidence type="ECO:0000313" key="2">
    <source>
        <dbReference type="Proteomes" id="UP000597444"/>
    </source>
</evidence>
<dbReference type="AlphaFoldDB" id="A0A8J3IZ67"/>
<dbReference type="EMBL" id="BNJK01000003">
    <property type="protein sequence ID" value="GHP00640.1"/>
    <property type="molecule type" value="Genomic_DNA"/>
</dbReference>
<keyword evidence="2" id="KW-1185">Reference proteome</keyword>
<name>A0A8J3IZ67_9CHLR</name>
<sequence>MLYSSLYPTNHLLTSLSIHEHRVPLCHADAVHALMEEKPFLQQSLPPIFMALQALEECPLLRTVLDTFPPHINYAVKASLLAPDVHQERRLSILEKLIRKRDDVSNVVEAAGPVPLPFLLRHECVFGIIEGMLLDPAEYRRELAFLFTQLSIYWLPPRLRKVSSAMLPLKVLPTYSNWFLCSAAERRLKLSMDDQAVLLVNDALLLKFNGKMSGLALHTTLLADGTQLMEGCWYAPIDQREAIRDAFDRGESRLSLEGQWTFIRVLKDSSLLQEARVCAAALPTTLPLQIDDRSREKYRRYYHEGFV</sequence>
<proteinExistence type="predicted"/>
<dbReference type="RefSeq" id="WP_220211233.1">
    <property type="nucleotide sequence ID" value="NZ_BNJK01000003.1"/>
</dbReference>
<protein>
    <submittedName>
        <fullName evidence="1">Uncharacterized protein</fullName>
    </submittedName>
</protein>
<evidence type="ECO:0000313" key="1">
    <source>
        <dbReference type="EMBL" id="GHP00640.1"/>
    </source>
</evidence>
<reference evidence="1" key="1">
    <citation type="submission" date="2020-10" db="EMBL/GenBank/DDBJ databases">
        <title>Taxonomic study of unclassified bacteria belonging to the class Ktedonobacteria.</title>
        <authorList>
            <person name="Yabe S."/>
            <person name="Wang C.M."/>
            <person name="Zheng Y."/>
            <person name="Sakai Y."/>
            <person name="Cavaletti L."/>
            <person name="Monciardini P."/>
            <person name="Donadio S."/>
        </authorList>
    </citation>
    <scope>NUCLEOTIDE SEQUENCE</scope>
    <source>
        <strain evidence="1">ID150040</strain>
    </source>
</reference>
<gene>
    <name evidence="1" type="ORF">KSF_106870</name>
</gene>
<comment type="caution">
    <text evidence="1">The sequence shown here is derived from an EMBL/GenBank/DDBJ whole genome shotgun (WGS) entry which is preliminary data.</text>
</comment>